<dbReference type="HOGENOM" id="CLU_133751_1_0_5"/>
<accession>D5BT32</accession>
<evidence type="ECO:0000313" key="3">
    <source>
        <dbReference type="Proteomes" id="UP000007460"/>
    </source>
</evidence>
<feature type="transmembrane region" description="Helical" evidence="1">
    <location>
        <begin position="58"/>
        <end position="76"/>
    </location>
</feature>
<protein>
    <recommendedName>
        <fullName evidence="4">DUF983 domain-containing protein</fullName>
    </recommendedName>
</protein>
<keyword evidence="1" id="KW-0812">Transmembrane</keyword>
<keyword evidence="3" id="KW-1185">Reference proteome</keyword>
<dbReference type="STRING" id="488538.SAR116_1186"/>
<dbReference type="Pfam" id="PF06170">
    <property type="entry name" value="DUF983"/>
    <property type="match status" value="1"/>
</dbReference>
<reference evidence="2 3" key="1">
    <citation type="journal article" date="2010" name="J. Bacteriol.">
        <title>Complete genome sequence of "Candidatus Puniceispirillum marinum" IMCC1322, a representative of the SAR116 clade in the Alphaproteobacteria.</title>
        <authorList>
            <person name="Oh H.M."/>
            <person name="Kwon K.K."/>
            <person name="Kang I."/>
            <person name="Kang S.G."/>
            <person name="Lee J.H."/>
            <person name="Kim S.J."/>
            <person name="Cho J.C."/>
        </authorList>
    </citation>
    <scope>NUCLEOTIDE SEQUENCE [LARGE SCALE GENOMIC DNA]</scope>
    <source>
        <strain evidence="2 3">IMCC1322</strain>
    </source>
</reference>
<dbReference type="InterPro" id="IPR009325">
    <property type="entry name" value="DUF983"/>
</dbReference>
<organism evidence="2 3">
    <name type="scientific">Puniceispirillum marinum (strain IMCC1322)</name>
    <dbReference type="NCBI Taxonomy" id="488538"/>
    <lineage>
        <taxon>Bacteria</taxon>
        <taxon>Pseudomonadati</taxon>
        <taxon>Pseudomonadota</taxon>
        <taxon>Alphaproteobacteria</taxon>
        <taxon>Candidatus Puniceispirillales</taxon>
        <taxon>Candidatus Puniceispirillaceae</taxon>
        <taxon>Candidatus Puniceispirillum</taxon>
    </lineage>
</organism>
<name>D5BT32_PUNMI</name>
<dbReference type="eggNOG" id="COG5349">
    <property type="taxonomic scope" value="Bacteria"/>
</dbReference>
<dbReference type="KEGG" id="apb:SAR116_1186"/>
<dbReference type="Proteomes" id="UP000007460">
    <property type="component" value="Chromosome"/>
</dbReference>
<dbReference type="OrthoDB" id="9799456at2"/>
<proteinExistence type="predicted"/>
<keyword evidence="1" id="KW-1133">Transmembrane helix</keyword>
<keyword evidence="1" id="KW-0472">Membrane</keyword>
<evidence type="ECO:0000256" key="1">
    <source>
        <dbReference type="SAM" id="Phobius"/>
    </source>
</evidence>
<evidence type="ECO:0000313" key="2">
    <source>
        <dbReference type="EMBL" id="ADE39429.1"/>
    </source>
</evidence>
<gene>
    <name evidence="2" type="ordered locus">SAR116_1186</name>
</gene>
<feature type="transmembrane region" description="Helical" evidence="1">
    <location>
        <begin position="82"/>
        <end position="103"/>
    </location>
</feature>
<sequence length="139" mass="15114">MQTPSSSLSYGTALTRGLRRRCPQCGIGTLLCGYLKPVTECEACKSDFSHISADDGPAWVTILVLGHVVVPLMLYFGRDDSIPLWIACAILSVIMLIGVYVILPRAKGLFIALIWMTGATGEDMAPNSLDQSDETHNRQ</sequence>
<evidence type="ECO:0008006" key="4">
    <source>
        <dbReference type="Google" id="ProtNLM"/>
    </source>
</evidence>
<dbReference type="AlphaFoldDB" id="D5BT32"/>
<dbReference type="EMBL" id="CP001751">
    <property type="protein sequence ID" value="ADE39429.1"/>
    <property type="molecule type" value="Genomic_DNA"/>
</dbReference>
<dbReference type="RefSeq" id="WP_013046058.1">
    <property type="nucleotide sequence ID" value="NC_014010.1"/>
</dbReference>